<keyword evidence="1" id="KW-0732">Signal</keyword>
<evidence type="ECO:0008006" key="4">
    <source>
        <dbReference type="Google" id="ProtNLM"/>
    </source>
</evidence>
<comment type="caution">
    <text evidence="2">The sequence shown here is derived from an EMBL/GenBank/DDBJ whole genome shotgun (WGS) entry which is preliminary data.</text>
</comment>
<dbReference type="STRING" id="555500.I215_12243"/>
<dbReference type="NCBIfam" id="TIGR03519">
    <property type="entry name" value="T9SS_PorP_fam"/>
    <property type="match status" value="1"/>
</dbReference>
<dbReference type="EMBL" id="AMSG01000020">
    <property type="protein sequence ID" value="EKF54505.1"/>
    <property type="molecule type" value="Genomic_DNA"/>
</dbReference>
<dbReference type="OrthoDB" id="1114455at2"/>
<dbReference type="PATRIC" id="fig|555500.3.peg.2518"/>
<accession>K2PPN2</accession>
<sequence length="309" mass="34597">MKIINTYTTNALLLLLAFFASVELVSGQQQHQFTQYMYNPLSLNSGYVTDNRLEAGLIHRSQWVGIDGAPSTQSLTIAGRTGRRIGVGLTMINENIGPSNDLDINGVFSYSIPLSYRMNLSFGMNFGVDILNVDWSEGSYANPNDPILNNNLSNVTPIIGAGAYLYGDRWYVGLSTPNFIKTETFDNDQELVIDKTTQFYLLGGYVFDISPDFKLKPSTLLKYNDGAPITVDLSLNVLLQERFTAGVSYRFNDALSALLGFHISRSFFVGYAYDYSTTELNKYNDGSHEIMLKYTLPLFDARARSPRFF</sequence>
<feature type="signal peptide" evidence="1">
    <location>
        <begin position="1"/>
        <end position="22"/>
    </location>
</feature>
<keyword evidence="3" id="KW-1185">Reference proteome</keyword>
<gene>
    <name evidence="2" type="ORF">I215_12243</name>
</gene>
<protein>
    <recommendedName>
        <fullName evidence="4">Bacteroidetes-specific membrane protein</fullName>
    </recommendedName>
</protein>
<proteinExistence type="predicted"/>
<dbReference type="Pfam" id="PF11751">
    <property type="entry name" value="PorP_SprF"/>
    <property type="match status" value="1"/>
</dbReference>
<evidence type="ECO:0000313" key="2">
    <source>
        <dbReference type="EMBL" id="EKF54505.1"/>
    </source>
</evidence>
<feature type="chain" id="PRO_5003863023" description="Bacteroidetes-specific membrane protein" evidence="1">
    <location>
        <begin position="23"/>
        <end position="309"/>
    </location>
</feature>
<dbReference type="AlphaFoldDB" id="K2PPN2"/>
<dbReference type="Proteomes" id="UP000007364">
    <property type="component" value="Unassembled WGS sequence"/>
</dbReference>
<dbReference type="eggNOG" id="COG3064">
    <property type="taxonomic scope" value="Bacteria"/>
</dbReference>
<name>K2PPN2_9FLAO</name>
<dbReference type="RefSeq" id="WP_008992287.1">
    <property type="nucleotide sequence ID" value="NZ_AMSG01000020.1"/>
</dbReference>
<dbReference type="InterPro" id="IPR019861">
    <property type="entry name" value="PorP/SprF_Bacteroidetes"/>
</dbReference>
<organism evidence="2 3">
    <name type="scientific">Galbibacter marinus</name>
    <dbReference type="NCBI Taxonomy" id="555500"/>
    <lineage>
        <taxon>Bacteria</taxon>
        <taxon>Pseudomonadati</taxon>
        <taxon>Bacteroidota</taxon>
        <taxon>Flavobacteriia</taxon>
        <taxon>Flavobacteriales</taxon>
        <taxon>Flavobacteriaceae</taxon>
        <taxon>Galbibacter</taxon>
    </lineage>
</organism>
<evidence type="ECO:0000256" key="1">
    <source>
        <dbReference type="SAM" id="SignalP"/>
    </source>
</evidence>
<evidence type="ECO:0000313" key="3">
    <source>
        <dbReference type="Proteomes" id="UP000007364"/>
    </source>
</evidence>
<reference evidence="2 3" key="1">
    <citation type="journal article" date="2012" name="J. Bacteriol.">
        <title>Genome Sequence of Galbibacter marinum Type Strain ck-I2-15.</title>
        <authorList>
            <person name="Lai Q."/>
            <person name="Li C."/>
            <person name="Shao Z."/>
        </authorList>
    </citation>
    <scope>NUCLEOTIDE SEQUENCE [LARGE SCALE GENOMIC DNA]</scope>
    <source>
        <strain evidence="3">ck-I2-15</strain>
    </source>
</reference>